<dbReference type="SUPFAM" id="SSF74853">
    <property type="entry name" value="Lamin A/C globular tail domain"/>
    <property type="match status" value="1"/>
</dbReference>
<evidence type="ECO:0000313" key="3">
    <source>
        <dbReference type="Proteomes" id="UP000199126"/>
    </source>
</evidence>
<protein>
    <submittedName>
        <fullName evidence="2">Lamin Tail Domain</fullName>
    </submittedName>
</protein>
<dbReference type="EMBL" id="FODV01000013">
    <property type="protein sequence ID" value="SEP08700.1"/>
    <property type="molecule type" value="Genomic_DNA"/>
</dbReference>
<evidence type="ECO:0000313" key="2">
    <source>
        <dbReference type="EMBL" id="SEP08700.1"/>
    </source>
</evidence>
<dbReference type="Pfam" id="PF00932">
    <property type="entry name" value="LTD"/>
    <property type="match status" value="1"/>
</dbReference>
<keyword evidence="3" id="KW-1185">Reference proteome</keyword>
<accession>A0A1H8UZN5</accession>
<feature type="domain" description="LTD" evidence="1">
    <location>
        <begin position="87"/>
        <end position="204"/>
    </location>
</feature>
<dbReference type="Gene3D" id="2.60.40.1260">
    <property type="entry name" value="Lamin Tail domain"/>
    <property type="match status" value="1"/>
</dbReference>
<name>A0A1H8UZN5_9EURY</name>
<gene>
    <name evidence="2" type="ORF">SAMN04487948_11395</name>
</gene>
<dbReference type="InterPro" id="IPR001322">
    <property type="entry name" value="Lamin_tail_dom"/>
</dbReference>
<dbReference type="AlphaFoldDB" id="A0A1H8UZN5"/>
<reference evidence="3" key="1">
    <citation type="submission" date="2016-10" db="EMBL/GenBank/DDBJ databases">
        <authorList>
            <person name="Varghese N."/>
            <person name="Submissions S."/>
        </authorList>
    </citation>
    <scope>NUCLEOTIDE SEQUENCE [LARGE SCALE GENOMIC DNA]</scope>
    <source>
        <strain evidence="3">CGMCC 1.10121</strain>
    </source>
</reference>
<dbReference type="InterPro" id="IPR036415">
    <property type="entry name" value="Lamin_tail_dom_sf"/>
</dbReference>
<evidence type="ECO:0000259" key="1">
    <source>
        <dbReference type="PROSITE" id="PS51841"/>
    </source>
</evidence>
<dbReference type="Proteomes" id="UP000199126">
    <property type="component" value="Unassembled WGS sequence"/>
</dbReference>
<proteinExistence type="predicted"/>
<sequence length="204" mass="23521">MSETRCSRHILRRTEWSVSFFVSPPNLSQRLISLTNSPSFNFSCNNRLRQIRSIREPAFVGPENQSVHIRFTPWPRTTDEGLTMNDESNKVHHSDLVVDEIRENPSGRDERHLEQEYVTFKNDGTSALDISGWSVEDEGGNTFQFPEDTILDEGDRVTLHSGDGTNTDSDFYWRSDRPLWRNVGDTVVVRDADGVLRIRESYNE</sequence>
<dbReference type="PROSITE" id="PS51841">
    <property type="entry name" value="LTD"/>
    <property type="match status" value="1"/>
</dbReference>
<organism evidence="2 3">
    <name type="scientific">Halogranum amylolyticum</name>
    <dbReference type="NCBI Taxonomy" id="660520"/>
    <lineage>
        <taxon>Archaea</taxon>
        <taxon>Methanobacteriati</taxon>
        <taxon>Methanobacteriota</taxon>
        <taxon>Stenosarchaea group</taxon>
        <taxon>Halobacteria</taxon>
        <taxon>Halobacteriales</taxon>
        <taxon>Haloferacaceae</taxon>
    </lineage>
</organism>